<dbReference type="Proteomes" id="UP000838763">
    <property type="component" value="Unassembled WGS sequence"/>
</dbReference>
<protein>
    <recommendedName>
        <fullName evidence="9">RING-type domain-containing protein</fullName>
    </recommendedName>
</protein>
<comment type="subcellular location">
    <subcellularLocation>
        <location evidence="1">Nucleus</location>
    </subcellularLocation>
</comment>
<evidence type="ECO:0000256" key="2">
    <source>
        <dbReference type="ARBA" id="ARBA00008126"/>
    </source>
</evidence>
<dbReference type="PANTHER" id="PTHR13063:SF10">
    <property type="entry name" value="NITRIC OXIDE SYNTHASE-INTERACTING PROTEIN"/>
    <property type="match status" value="1"/>
</dbReference>
<dbReference type="InterPro" id="IPR001841">
    <property type="entry name" value="Znf_RING"/>
</dbReference>
<evidence type="ECO:0000313" key="11">
    <source>
        <dbReference type="Proteomes" id="UP000838763"/>
    </source>
</evidence>
<evidence type="ECO:0000313" key="10">
    <source>
        <dbReference type="EMBL" id="CAI4219490.1"/>
    </source>
</evidence>
<evidence type="ECO:0000259" key="9">
    <source>
        <dbReference type="PROSITE" id="PS50089"/>
    </source>
</evidence>
<dbReference type="InterPro" id="IPR031790">
    <property type="entry name" value="Znf-NOSIP"/>
</dbReference>
<keyword evidence="3" id="KW-0479">Metal-binding</keyword>
<dbReference type="GO" id="GO:0005634">
    <property type="term" value="C:nucleus"/>
    <property type="evidence" value="ECO:0007669"/>
    <property type="project" value="UniProtKB-SubCell"/>
</dbReference>
<comment type="caution">
    <text evidence="10">The sequence shown here is derived from an EMBL/GenBank/DDBJ whole genome shotgun (WGS) entry which is preliminary data.</text>
</comment>
<feature type="domain" description="RING-type" evidence="9">
    <location>
        <begin position="154"/>
        <end position="211"/>
    </location>
</feature>
<dbReference type="Gene3D" id="3.30.40.10">
    <property type="entry name" value="Zinc/RING finger domain, C3HC4 (zinc finger)"/>
    <property type="match status" value="2"/>
</dbReference>
<reference evidence="10" key="1">
    <citation type="submission" date="2022-11" db="EMBL/GenBank/DDBJ databases">
        <authorList>
            <person name="Scott C."/>
            <person name="Bruce N."/>
        </authorList>
    </citation>
    <scope>NUCLEOTIDE SEQUENCE</scope>
</reference>
<dbReference type="SMART" id="SM00184">
    <property type="entry name" value="RING"/>
    <property type="match status" value="2"/>
</dbReference>
<dbReference type="SUPFAM" id="SSF57850">
    <property type="entry name" value="RING/U-box"/>
    <property type="match status" value="2"/>
</dbReference>
<keyword evidence="6" id="KW-0539">Nucleus</keyword>
<evidence type="ECO:0000256" key="3">
    <source>
        <dbReference type="ARBA" id="ARBA00022723"/>
    </source>
</evidence>
<keyword evidence="4 7" id="KW-0863">Zinc-finger</keyword>
<dbReference type="GO" id="GO:0061630">
    <property type="term" value="F:ubiquitin protein ligase activity"/>
    <property type="evidence" value="ECO:0007669"/>
    <property type="project" value="InterPro"/>
</dbReference>
<organism evidence="10 11">
    <name type="scientific">Parascedosporium putredinis</name>
    <dbReference type="NCBI Taxonomy" id="1442378"/>
    <lineage>
        <taxon>Eukaryota</taxon>
        <taxon>Fungi</taxon>
        <taxon>Dikarya</taxon>
        <taxon>Ascomycota</taxon>
        <taxon>Pezizomycotina</taxon>
        <taxon>Sordariomycetes</taxon>
        <taxon>Hypocreomycetidae</taxon>
        <taxon>Microascales</taxon>
        <taxon>Microascaceae</taxon>
        <taxon>Parascedosporium</taxon>
    </lineage>
</organism>
<evidence type="ECO:0000256" key="5">
    <source>
        <dbReference type="ARBA" id="ARBA00022833"/>
    </source>
</evidence>
<keyword evidence="11" id="KW-1185">Reference proteome</keyword>
<sequence>MSHSKRNTTRPVFTAHERALARAAWTSSSARLTRDSFLPFGSCNLCLEPARDPVSCHRGDVFCRECALANLLAQKRRSSGPKAHPPFLLDPSLTPTIDPETALSSRKKPKDSPICPCSPSDAPHILSQKHLVTVLFTEEKDPSSSLARAVKRICPCCRKTLSNPSKPVLAKPCGHVLCRACAVRLVESARADADTQGGEGEEGVLTCYVCDVDLSERKKDMKKKNKSGAEDGTEDVVDVDPAPAPAGKKAKLQLPATLIELRSDALIIHWAIYLVFYL</sequence>
<gene>
    <name evidence="10" type="ORF">PPNO1_LOCUS9049</name>
</gene>
<accession>A0A9P1ME20</accession>
<dbReference type="OrthoDB" id="116827at2759"/>
<dbReference type="InterPro" id="IPR027370">
    <property type="entry name" value="Znf-RING_euk"/>
</dbReference>
<dbReference type="InterPro" id="IPR013083">
    <property type="entry name" value="Znf_RING/FYVE/PHD"/>
</dbReference>
<proteinExistence type="inferred from homology"/>
<evidence type="ECO:0000256" key="7">
    <source>
        <dbReference type="PROSITE-ProRule" id="PRU00175"/>
    </source>
</evidence>
<dbReference type="GO" id="GO:0008270">
    <property type="term" value="F:zinc ion binding"/>
    <property type="evidence" value="ECO:0007669"/>
    <property type="project" value="UniProtKB-KW"/>
</dbReference>
<dbReference type="EMBL" id="CALLCH030000020">
    <property type="protein sequence ID" value="CAI4219490.1"/>
    <property type="molecule type" value="Genomic_DNA"/>
</dbReference>
<feature type="region of interest" description="Disordered" evidence="8">
    <location>
        <begin position="77"/>
        <end position="121"/>
    </location>
</feature>
<dbReference type="PROSITE" id="PS00518">
    <property type="entry name" value="ZF_RING_1"/>
    <property type="match status" value="1"/>
</dbReference>
<dbReference type="Pfam" id="PF13445">
    <property type="entry name" value="zf-RING_UBOX"/>
    <property type="match status" value="1"/>
</dbReference>
<dbReference type="PROSITE" id="PS50089">
    <property type="entry name" value="ZF_RING_2"/>
    <property type="match status" value="1"/>
</dbReference>
<keyword evidence="5" id="KW-0862">Zinc</keyword>
<evidence type="ECO:0000256" key="8">
    <source>
        <dbReference type="SAM" id="MobiDB-lite"/>
    </source>
</evidence>
<comment type="similarity">
    <text evidence="2">Belongs to the NOSIP family.</text>
</comment>
<evidence type="ECO:0000256" key="4">
    <source>
        <dbReference type="ARBA" id="ARBA00022771"/>
    </source>
</evidence>
<dbReference type="InterPro" id="IPR017907">
    <property type="entry name" value="Znf_RING_CS"/>
</dbReference>
<evidence type="ECO:0000256" key="1">
    <source>
        <dbReference type="ARBA" id="ARBA00004123"/>
    </source>
</evidence>
<name>A0A9P1ME20_9PEZI</name>
<feature type="region of interest" description="Disordered" evidence="8">
    <location>
        <begin position="221"/>
        <end position="242"/>
    </location>
</feature>
<dbReference type="PANTHER" id="PTHR13063">
    <property type="entry name" value="ENOS INTERACTING PROTEIN"/>
    <property type="match status" value="1"/>
</dbReference>
<evidence type="ECO:0000256" key="6">
    <source>
        <dbReference type="ARBA" id="ARBA00023242"/>
    </source>
</evidence>
<dbReference type="Pfam" id="PF15906">
    <property type="entry name" value="zf-NOSIP"/>
    <property type="match status" value="1"/>
</dbReference>
<dbReference type="AlphaFoldDB" id="A0A9P1ME20"/>
<dbReference type="InterPro" id="IPR016818">
    <property type="entry name" value="NOSIP"/>
</dbReference>